<reference evidence="2 3" key="1">
    <citation type="submission" date="2016-07" db="EMBL/GenBank/DDBJ databases">
        <title>Pervasive Adenine N6-methylation of Active Genes in Fungi.</title>
        <authorList>
            <consortium name="DOE Joint Genome Institute"/>
            <person name="Mondo S.J."/>
            <person name="Dannebaum R.O."/>
            <person name="Kuo R.C."/>
            <person name="Labutti K."/>
            <person name="Haridas S."/>
            <person name="Kuo A."/>
            <person name="Salamov A."/>
            <person name="Ahrendt S.R."/>
            <person name="Lipzen A."/>
            <person name="Sullivan W."/>
            <person name="Andreopoulos W.B."/>
            <person name="Clum A."/>
            <person name="Lindquist E."/>
            <person name="Daum C."/>
            <person name="Ramamoorthy G.K."/>
            <person name="Gryganskyi A."/>
            <person name="Culley D."/>
            <person name="Magnuson J.K."/>
            <person name="James T.Y."/>
            <person name="O'Malley M.A."/>
            <person name="Stajich J.E."/>
            <person name="Spatafora J.W."/>
            <person name="Visel A."/>
            <person name="Grigoriev I.V."/>
        </authorList>
    </citation>
    <scope>NUCLEOTIDE SEQUENCE [LARGE SCALE GENOMIC DNA]</scope>
    <source>
        <strain evidence="2 3">CBS 931.73</strain>
    </source>
</reference>
<protein>
    <submittedName>
        <fullName evidence="2">Uncharacterized protein</fullName>
    </submittedName>
</protein>
<evidence type="ECO:0000313" key="2">
    <source>
        <dbReference type="EMBL" id="ORX90206.1"/>
    </source>
</evidence>
<feature type="region of interest" description="Disordered" evidence="1">
    <location>
        <begin position="1"/>
        <end position="94"/>
    </location>
</feature>
<name>A0A1Y1XXJ2_9FUNG</name>
<organism evidence="2 3">
    <name type="scientific">Basidiobolus meristosporus CBS 931.73</name>
    <dbReference type="NCBI Taxonomy" id="1314790"/>
    <lineage>
        <taxon>Eukaryota</taxon>
        <taxon>Fungi</taxon>
        <taxon>Fungi incertae sedis</taxon>
        <taxon>Zoopagomycota</taxon>
        <taxon>Entomophthoromycotina</taxon>
        <taxon>Basidiobolomycetes</taxon>
        <taxon>Basidiobolales</taxon>
        <taxon>Basidiobolaceae</taxon>
        <taxon>Basidiobolus</taxon>
    </lineage>
</organism>
<dbReference type="EMBL" id="MCFE01000393">
    <property type="protein sequence ID" value="ORX90206.1"/>
    <property type="molecule type" value="Genomic_DNA"/>
</dbReference>
<accession>A0A1Y1XXJ2</accession>
<feature type="compositionally biased region" description="Polar residues" evidence="1">
    <location>
        <begin position="18"/>
        <end position="55"/>
    </location>
</feature>
<keyword evidence="3" id="KW-1185">Reference proteome</keyword>
<dbReference type="AlphaFoldDB" id="A0A1Y1XXJ2"/>
<comment type="caution">
    <text evidence="2">The sequence shown here is derived from an EMBL/GenBank/DDBJ whole genome shotgun (WGS) entry which is preliminary data.</text>
</comment>
<sequence>MPRNVYKGAGEALEDKATTSIMKTRSKTRNSISNNPDNSSMISDPSAPKSGQQRQGKSKIEREDQTQQNQPHPTMTNEIFDAPVEGEFLKSSYQ</sequence>
<feature type="compositionally biased region" description="Polar residues" evidence="1">
    <location>
        <begin position="66"/>
        <end position="77"/>
    </location>
</feature>
<dbReference type="Proteomes" id="UP000193498">
    <property type="component" value="Unassembled WGS sequence"/>
</dbReference>
<gene>
    <name evidence="2" type="ORF">K493DRAFT_61131</name>
</gene>
<dbReference type="InParanoid" id="A0A1Y1XXJ2"/>
<proteinExistence type="predicted"/>
<evidence type="ECO:0000256" key="1">
    <source>
        <dbReference type="SAM" id="MobiDB-lite"/>
    </source>
</evidence>
<evidence type="ECO:0000313" key="3">
    <source>
        <dbReference type="Proteomes" id="UP000193498"/>
    </source>
</evidence>